<gene>
    <name evidence="3" type="ORF">BN983_01286</name>
</gene>
<keyword evidence="1" id="KW-0129">CBS domain</keyword>
<dbReference type="PROSITE" id="PS51371">
    <property type="entry name" value="CBS"/>
    <property type="match status" value="2"/>
</dbReference>
<dbReference type="Proteomes" id="UP000028868">
    <property type="component" value="Unassembled WGS sequence"/>
</dbReference>
<feature type="domain" description="CBS" evidence="2">
    <location>
        <begin position="175"/>
        <end position="240"/>
    </location>
</feature>
<accession>A0A024P502</accession>
<evidence type="ECO:0000313" key="4">
    <source>
        <dbReference type="Proteomes" id="UP000028868"/>
    </source>
</evidence>
<reference evidence="4" key="1">
    <citation type="submission" date="2014-03" db="EMBL/GenBank/DDBJ databases">
        <authorList>
            <person name="Urmite Genomes U."/>
        </authorList>
    </citation>
    <scope>NUCLEOTIDE SEQUENCE [LARGE SCALE GENOMIC DNA]</scope>
    <source>
        <strain evidence="4">HD-03</strain>
    </source>
</reference>
<protein>
    <recommendedName>
        <fullName evidence="2">CBS domain-containing protein</fullName>
    </recommendedName>
</protein>
<dbReference type="Pfam" id="PF00571">
    <property type="entry name" value="CBS"/>
    <property type="match status" value="1"/>
</dbReference>
<dbReference type="InterPro" id="IPR046342">
    <property type="entry name" value="CBS_dom_sf"/>
</dbReference>
<sequence>MNDIVEQFEVTFNQIHQHLKELNGFPKNDNFVELLQRSKRKHSVIRVHFDQLKQYAKLRNAIVHERISGDYFIATPHDDVVKALKRIKRTLDQPPEALEFATRPVLFFKDDTELSHIIEAFQQHRVSQFPIYTNDRTFAGLLTNDGVVRWLSENHQNGSITLDKALASDVLSSERERSVEFLKASAPVFELEEQFEISLVENRKLKAVILTDTGNPDDLPAGIVTTWDLIKVDQREREDEENE</sequence>
<reference evidence="3 4" key="2">
    <citation type="submission" date="2014-05" db="EMBL/GenBank/DDBJ databases">
        <title>Draft genome sequence of Halobacillus karajensis HK-03.</title>
        <authorList>
            <person name="Khelaifia S."/>
            <person name="Croce O."/>
            <person name="Lagier J.C."/>
            <person name="Raoult D."/>
        </authorList>
    </citation>
    <scope>NUCLEOTIDE SEQUENCE [LARGE SCALE GENOMIC DNA]</scope>
    <source>
        <strain evidence="3 4">HD-03</strain>
    </source>
</reference>
<keyword evidence="4" id="KW-1185">Reference proteome</keyword>
<dbReference type="SUPFAM" id="SSF54631">
    <property type="entry name" value="CBS-domain pair"/>
    <property type="match status" value="1"/>
</dbReference>
<feature type="domain" description="CBS" evidence="2">
    <location>
        <begin position="101"/>
        <end position="157"/>
    </location>
</feature>
<evidence type="ECO:0000259" key="2">
    <source>
        <dbReference type="PROSITE" id="PS51371"/>
    </source>
</evidence>
<name>A0A024P502_9BACI</name>
<organism evidence="3 4">
    <name type="scientific">Halobacillus karajensis</name>
    <dbReference type="NCBI Taxonomy" id="195088"/>
    <lineage>
        <taxon>Bacteria</taxon>
        <taxon>Bacillati</taxon>
        <taxon>Bacillota</taxon>
        <taxon>Bacilli</taxon>
        <taxon>Bacillales</taxon>
        <taxon>Bacillaceae</taxon>
        <taxon>Halobacillus</taxon>
    </lineage>
</organism>
<dbReference type="RefSeq" id="WP_035506627.1">
    <property type="nucleotide sequence ID" value="NZ_CCDH010000001.1"/>
</dbReference>
<dbReference type="EMBL" id="CCDI010000001">
    <property type="protein sequence ID" value="CDQ23067.1"/>
    <property type="molecule type" value="Genomic_DNA"/>
</dbReference>
<proteinExistence type="predicted"/>
<evidence type="ECO:0000256" key="1">
    <source>
        <dbReference type="PROSITE-ProRule" id="PRU00703"/>
    </source>
</evidence>
<dbReference type="Gene3D" id="3.10.580.10">
    <property type="entry name" value="CBS-domain"/>
    <property type="match status" value="1"/>
</dbReference>
<evidence type="ECO:0000313" key="3">
    <source>
        <dbReference type="EMBL" id="CDQ23067.1"/>
    </source>
</evidence>
<comment type="caution">
    <text evidence="3">The sequence shown here is derived from an EMBL/GenBank/DDBJ whole genome shotgun (WGS) entry which is preliminary data.</text>
</comment>
<dbReference type="InterPro" id="IPR000644">
    <property type="entry name" value="CBS_dom"/>
</dbReference>
<dbReference type="AlphaFoldDB" id="A0A024P502"/>